<dbReference type="EMBL" id="LR134363">
    <property type="protein sequence ID" value="VEG75698.1"/>
    <property type="molecule type" value="Genomic_DNA"/>
</dbReference>
<keyword evidence="4" id="KW-1185">Reference proteome</keyword>
<feature type="transmembrane region" description="Helical" evidence="2">
    <location>
        <begin position="312"/>
        <end position="328"/>
    </location>
</feature>
<dbReference type="Pfam" id="PF14296">
    <property type="entry name" value="O-ag_pol_Wzy"/>
    <property type="match status" value="1"/>
</dbReference>
<keyword evidence="3" id="KW-0808">Transferase</keyword>
<feature type="transmembrane region" description="Helical" evidence="2">
    <location>
        <begin position="523"/>
        <end position="540"/>
    </location>
</feature>
<feature type="transmembrane region" description="Helical" evidence="2">
    <location>
        <begin position="159"/>
        <end position="179"/>
    </location>
</feature>
<keyword evidence="2" id="KW-0472">Membrane</keyword>
<feature type="region of interest" description="Disordered" evidence="1">
    <location>
        <begin position="1"/>
        <end position="68"/>
    </location>
</feature>
<keyword evidence="2" id="KW-0812">Transmembrane</keyword>
<feature type="transmembrane region" description="Helical" evidence="2">
    <location>
        <begin position="461"/>
        <end position="483"/>
    </location>
</feature>
<proteinExistence type="predicted"/>
<name>A0A3S4U3M4_9ACTO</name>
<evidence type="ECO:0000256" key="2">
    <source>
        <dbReference type="SAM" id="Phobius"/>
    </source>
</evidence>
<feature type="transmembrane region" description="Helical" evidence="2">
    <location>
        <begin position="263"/>
        <end position="282"/>
    </location>
</feature>
<accession>A0A3S4U3M4</accession>
<feature type="region of interest" description="Disordered" evidence="1">
    <location>
        <begin position="587"/>
        <end position="622"/>
    </location>
</feature>
<dbReference type="NCBIfam" id="TIGR04370">
    <property type="entry name" value="glyco_rpt_poly"/>
    <property type="match status" value="1"/>
</dbReference>
<keyword evidence="2" id="KW-1133">Transmembrane helix</keyword>
<dbReference type="RefSeq" id="WP_126412352.1">
    <property type="nucleotide sequence ID" value="NZ_CBCRWE010000082.1"/>
</dbReference>
<dbReference type="STRING" id="1278298.GCA_000428685_01363"/>
<feature type="transmembrane region" description="Helical" evidence="2">
    <location>
        <begin position="96"/>
        <end position="115"/>
    </location>
</feature>
<feature type="transmembrane region" description="Helical" evidence="2">
    <location>
        <begin position="216"/>
        <end position="243"/>
    </location>
</feature>
<dbReference type="KEGG" id="asla:NCTC11923_02373"/>
<sequence length="622" mass="66686">MAPSLLQAAPAAGSAVTPGAPTAARPKAPVRPARPARPQAAAASEPQMPAQKPQAPRASQRLTPTGRPGPRGARAFAVVASNLAVATLALAGGSDWQWACLLLGWLNLFLVCVICRARTVYFCAFLLSFFILLLSQGTLERIFGYVSEREEPAAHPETIIILALGLAATAVGYAAPMLLRLAPRRRPINSPSRAAWAVTARRRAERRLGDAARIRAAALFVVIVSFPLSALWLASMIATTGIASYQSIYTADYIEQSSGVLRLAGLYCSDIAFVAFLVFLATMPSRHEIILPTTLLTVIKGLYLLVGVRKEFTVFAILVICYIIIRHRMEPHAGWVTRRAVGVTSLGAMAVVVLLTALESLRGRGSSASILEFFYNQGVSVRVIDNVVAYGVYLPEQFYLAEFAHSGIIARVLGYPILQGNSLERAEAGGSLSHSLSRLTLGDEAYLSGVGSGTSFLAEGYVQYGMVGVLAVALLIGLALRYVDDLAPDSYRANAVRMLIAPSLIWVPRGTTTEFIGMLVEPPTLLTLAGIAALAALARVRQQAAATRGRLAQVPPERCSQPELWTLTEHHVNMPLFDPRPLCHVHNQGSGIAARDPRSTSMRAPPSGNPASAPPHKERQSR</sequence>
<reference evidence="3 4" key="1">
    <citation type="submission" date="2018-12" db="EMBL/GenBank/DDBJ databases">
        <authorList>
            <consortium name="Pathogen Informatics"/>
        </authorList>
    </citation>
    <scope>NUCLEOTIDE SEQUENCE [LARGE SCALE GENOMIC DNA]</scope>
    <source>
        <strain evidence="3 4">NCTC11923</strain>
    </source>
</reference>
<gene>
    <name evidence="3" type="ORF">NCTC11923_02373</name>
</gene>
<evidence type="ECO:0000313" key="3">
    <source>
        <dbReference type="EMBL" id="VEG75698.1"/>
    </source>
</evidence>
<dbReference type="Proteomes" id="UP000276899">
    <property type="component" value="Chromosome"/>
</dbReference>
<feature type="compositionally biased region" description="Low complexity" evidence="1">
    <location>
        <begin position="20"/>
        <end position="43"/>
    </location>
</feature>
<feature type="transmembrane region" description="Helical" evidence="2">
    <location>
        <begin position="120"/>
        <end position="139"/>
    </location>
</feature>
<feature type="transmembrane region" description="Helical" evidence="2">
    <location>
        <begin position="72"/>
        <end position="90"/>
    </location>
</feature>
<feature type="transmembrane region" description="Helical" evidence="2">
    <location>
        <begin position="340"/>
        <end position="358"/>
    </location>
</feature>
<evidence type="ECO:0000256" key="1">
    <source>
        <dbReference type="SAM" id="MobiDB-lite"/>
    </source>
</evidence>
<organism evidence="3 4">
    <name type="scientific">Actinomyces slackii</name>
    <dbReference type="NCBI Taxonomy" id="52774"/>
    <lineage>
        <taxon>Bacteria</taxon>
        <taxon>Bacillati</taxon>
        <taxon>Actinomycetota</taxon>
        <taxon>Actinomycetes</taxon>
        <taxon>Actinomycetales</taxon>
        <taxon>Actinomycetaceae</taxon>
        <taxon>Actinomyces</taxon>
    </lineage>
</organism>
<protein>
    <submittedName>
        <fullName evidence="3">Phosphoglycerol transferase and related proteins, alkaline phosphatase superfamily</fullName>
    </submittedName>
</protein>
<dbReference type="InterPro" id="IPR029468">
    <property type="entry name" value="O-ag_pol_Wzy"/>
</dbReference>
<dbReference type="AlphaFoldDB" id="A0A3S4U3M4"/>
<dbReference type="GO" id="GO:0016740">
    <property type="term" value="F:transferase activity"/>
    <property type="evidence" value="ECO:0007669"/>
    <property type="project" value="UniProtKB-KW"/>
</dbReference>
<evidence type="ECO:0000313" key="4">
    <source>
        <dbReference type="Proteomes" id="UP000276899"/>
    </source>
</evidence>